<reference evidence="2 3" key="1">
    <citation type="submission" date="2019-02" db="EMBL/GenBank/DDBJ databases">
        <title>Genomic Encyclopedia of Archaeal and Bacterial Type Strains, Phase II (KMG-II): from individual species to whole genera.</title>
        <authorList>
            <person name="Goeker M."/>
        </authorList>
    </citation>
    <scope>NUCLEOTIDE SEQUENCE [LARGE SCALE GENOMIC DNA]</scope>
    <source>
        <strain evidence="2 3">DSM 18101</strain>
    </source>
</reference>
<keyword evidence="3" id="KW-1185">Reference proteome</keyword>
<accession>A0A4Q7YRA7</accession>
<keyword evidence="1" id="KW-0812">Transmembrane</keyword>
<evidence type="ECO:0000256" key="1">
    <source>
        <dbReference type="SAM" id="Phobius"/>
    </source>
</evidence>
<dbReference type="RefSeq" id="WP_130417671.1">
    <property type="nucleotide sequence ID" value="NZ_SHKW01000001.1"/>
</dbReference>
<dbReference type="NCBIfam" id="NF033488">
    <property type="entry name" value="lmo0937_fam_TM"/>
    <property type="match status" value="1"/>
</dbReference>
<protein>
    <recommendedName>
        <fullName evidence="4">Lmo0937 family membrane protein</fullName>
    </recommendedName>
</protein>
<organism evidence="2 3">
    <name type="scientific">Edaphobacter modestus</name>
    <dbReference type="NCBI Taxonomy" id="388466"/>
    <lineage>
        <taxon>Bacteria</taxon>
        <taxon>Pseudomonadati</taxon>
        <taxon>Acidobacteriota</taxon>
        <taxon>Terriglobia</taxon>
        <taxon>Terriglobales</taxon>
        <taxon>Acidobacteriaceae</taxon>
        <taxon>Edaphobacter</taxon>
    </lineage>
</organism>
<dbReference type="AlphaFoldDB" id="A0A4Q7YRA7"/>
<gene>
    <name evidence="2" type="ORF">BDD14_0856</name>
</gene>
<proteinExistence type="predicted"/>
<dbReference type="InterPro" id="IPR043727">
    <property type="entry name" value="Lmo0937-like"/>
</dbReference>
<evidence type="ECO:0008006" key="4">
    <source>
        <dbReference type="Google" id="ProtNLM"/>
    </source>
</evidence>
<dbReference type="EMBL" id="SHKW01000001">
    <property type="protein sequence ID" value="RZU39471.1"/>
    <property type="molecule type" value="Genomic_DNA"/>
</dbReference>
<feature type="transmembrane region" description="Helical" evidence="1">
    <location>
        <begin position="24"/>
        <end position="43"/>
    </location>
</feature>
<dbReference type="Pfam" id="PF18919">
    <property type="entry name" value="DUF5670"/>
    <property type="match status" value="1"/>
</dbReference>
<keyword evidence="1" id="KW-0472">Membrane</keyword>
<evidence type="ECO:0000313" key="2">
    <source>
        <dbReference type="EMBL" id="RZU39471.1"/>
    </source>
</evidence>
<dbReference type="Proteomes" id="UP000292958">
    <property type="component" value="Unassembled WGS sequence"/>
</dbReference>
<comment type="caution">
    <text evidence="2">The sequence shown here is derived from an EMBL/GenBank/DDBJ whole genome shotgun (WGS) entry which is preliminary data.</text>
</comment>
<keyword evidence="1" id="KW-1133">Transmembrane helix</keyword>
<name>A0A4Q7YRA7_9BACT</name>
<evidence type="ECO:0000313" key="3">
    <source>
        <dbReference type="Proteomes" id="UP000292958"/>
    </source>
</evidence>
<sequence>MFLILAVVLFVVWIASFLVFKTAGILIHLLLLFAILSIIMHFISGKRAV</sequence>